<dbReference type="PANTHER" id="PTHR42901">
    <property type="entry name" value="ALCOHOL DEHYDROGENASE"/>
    <property type="match status" value="1"/>
</dbReference>
<dbReference type="CDD" id="cd05233">
    <property type="entry name" value="SDR_c"/>
    <property type="match status" value="1"/>
</dbReference>
<dbReference type="GO" id="GO:0016491">
    <property type="term" value="F:oxidoreductase activity"/>
    <property type="evidence" value="ECO:0007669"/>
    <property type="project" value="UniProtKB-KW"/>
</dbReference>
<evidence type="ECO:0000256" key="3">
    <source>
        <dbReference type="RuleBase" id="RU000363"/>
    </source>
</evidence>
<dbReference type="SUPFAM" id="SSF51735">
    <property type="entry name" value="NAD(P)-binding Rossmann-fold domains"/>
    <property type="match status" value="1"/>
</dbReference>
<sequence length="236" mass="25977">MNPLAVVTGGTKGIGKAIVEKFAAEGFDIATCSRNQEDLVALRADLTSQFPEIKIYVAPVDMSKKEEVKEFGDLINSLPQGVEVLVNNTGRFIPGFIHEEEEGVLEEMIETNLYSTYHLCRAIAPEMKLRKKGHIFNICSTASITAYTNGGSYAISKFAQLGLTKVLREEMKEHQVKVTAVMPGATFTASWDGVDIPEERFMKAQDVADTVWSAYQLSPCTVLEEVIIRPQLGDLG</sequence>
<gene>
    <name evidence="4" type="ORF">PEDI_22200</name>
</gene>
<comment type="caution">
    <text evidence="4">The sequence shown here is derived from an EMBL/GenBank/DDBJ whole genome shotgun (WGS) entry which is preliminary data.</text>
</comment>
<dbReference type="EMBL" id="BQKE01000001">
    <property type="protein sequence ID" value="GJM61668.1"/>
    <property type="molecule type" value="Genomic_DNA"/>
</dbReference>
<dbReference type="Gene3D" id="3.40.50.720">
    <property type="entry name" value="NAD(P)-binding Rossmann-like Domain"/>
    <property type="match status" value="1"/>
</dbReference>
<evidence type="ECO:0000256" key="1">
    <source>
        <dbReference type="ARBA" id="ARBA00006484"/>
    </source>
</evidence>
<keyword evidence="5" id="KW-1185">Reference proteome</keyword>
<protein>
    <submittedName>
        <fullName evidence="4">Sepiapterin reductase</fullName>
    </submittedName>
</protein>
<dbReference type="Proteomes" id="UP001310022">
    <property type="component" value="Unassembled WGS sequence"/>
</dbReference>
<reference evidence="4 5" key="1">
    <citation type="submission" date="2021-12" db="EMBL/GenBank/DDBJ databases">
        <title>Genome sequencing of bacteria with rrn-lacking chromosome and rrn-plasmid.</title>
        <authorList>
            <person name="Anda M."/>
            <person name="Iwasaki W."/>
        </authorList>
    </citation>
    <scope>NUCLEOTIDE SEQUENCE [LARGE SCALE GENOMIC DNA]</scope>
    <source>
        <strain evidence="4 5">NBRC 15940</strain>
    </source>
</reference>
<name>A0AAN4VZ85_9BACT</name>
<accession>A0AAN4VZ85</accession>
<evidence type="ECO:0000256" key="2">
    <source>
        <dbReference type="ARBA" id="ARBA00023002"/>
    </source>
</evidence>
<keyword evidence="2" id="KW-0560">Oxidoreductase</keyword>
<dbReference type="PRINTS" id="PR00080">
    <property type="entry name" value="SDRFAMILY"/>
</dbReference>
<evidence type="ECO:0000313" key="5">
    <source>
        <dbReference type="Proteomes" id="UP001310022"/>
    </source>
</evidence>
<evidence type="ECO:0000313" key="4">
    <source>
        <dbReference type="EMBL" id="GJM61668.1"/>
    </source>
</evidence>
<organism evidence="4 5">
    <name type="scientific">Persicobacter diffluens</name>
    <dbReference type="NCBI Taxonomy" id="981"/>
    <lineage>
        <taxon>Bacteria</taxon>
        <taxon>Pseudomonadati</taxon>
        <taxon>Bacteroidota</taxon>
        <taxon>Cytophagia</taxon>
        <taxon>Cytophagales</taxon>
        <taxon>Persicobacteraceae</taxon>
        <taxon>Persicobacter</taxon>
    </lineage>
</organism>
<dbReference type="Pfam" id="PF00106">
    <property type="entry name" value="adh_short"/>
    <property type="match status" value="1"/>
</dbReference>
<dbReference type="RefSeq" id="WP_338237162.1">
    <property type="nucleotide sequence ID" value="NZ_BQKE01000001.1"/>
</dbReference>
<dbReference type="AlphaFoldDB" id="A0AAN4VZ85"/>
<proteinExistence type="inferred from homology"/>
<dbReference type="InterPro" id="IPR036291">
    <property type="entry name" value="NAD(P)-bd_dom_sf"/>
</dbReference>
<comment type="similarity">
    <text evidence="1 3">Belongs to the short-chain dehydrogenases/reductases (SDR) family.</text>
</comment>
<dbReference type="PANTHER" id="PTHR42901:SF1">
    <property type="entry name" value="ALCOHOL DEHYDROGENASE"/>
    <property type="match status" value="1"/>
</dbReference>
<dbReference type="PRINTS" id="PR00081">
    <property type="entry name" value="GDHRDH"/>
</dbReference>
<dbReference type="InterPro" id="IPR002347">
    <property type="entry name" value="SDR_fam"/>
</dbReference>